<dbReference type="EMBL" id="JAVDTX010000006">
    <property type="protein sequence ID" value="MDR6846031.1"/>
    <property type="molecule type" value="Genomic_DNA"/>
</dbReference>
<evidence type="ECO:0000256" key="1">
    <source>
        <dbReference type="ARBA" id="ARBA00005417"/>
    </source>
</evidence>
<dbReference type="InterPro" id="IPR003439">
    <property type="entry name" value="ABC_transporter-like_ATP-bd"/>
</dbReference>
<dbReference type="Gene3D" id="3.40.50.300">
    <property type="entry name" value="P-loop containing nucleotide triphosphate hydrolases"/>
    <property type="match status" value="2"/>
</dbReference>
<dbReference type="PANTHER" id="PTHR42734">
    <property type="entry name" value="METAL TRANSPORT SYSTEM ATP-BINDING PROTEIN TM_0124-RELATED"/>
    <property type="match status" value="1"/>
</dbReference>
<proteinExistence type="inferred from homology"/>
<gene>
    <name evidence="6" type="ORF">J2W95_002742</name>
</gene>
<keyword evidence="2" id="KW-0813">Transport</keyword>
<keyword evidence="7" id="KW-1185">Reference proteome</keyword>
<keyword evidence="3" id="KW-0547">Nucleotide-binding</keyword>
<evidence type="ECO:0000256" key="2">
    <source>
        <dbReference type="ARBA" id="ARBA00022448"/>
    </source>
</evidence>
<dbReference type="Pfam" id="PF00005">
    <property type="entry name" value="ABC_tran"/>
    <property type="match status" value="1"/>
</dbReference>
<dbReference type="GO" id="GO:0005524">
    <property type="term" value="F:ATP binding"/>
    <property type="evidence" value="ECO:0007669"/>
    <property type="project" value="UniProtKB-KW"/>
</dbReference>
<sequence length="408" mass="46233">MKHWDILLSNQVDKKTFINTLLSGEIQGELSVFNSLNGILYSDISIQKLIEEEYQYDSIEATTESKRNLRSFSSGERKKEFLKYCLKKNPDYIILDNPMDHLDHTSRIELTLAIKAILSSVQIIQLVNRTIDLLPFIPNKALISDNTFELKPVNGIDNNSFDNNGYKIPIHKEIFNDSVLIKMNAVSVSYDERPIIDSLSWTIKQGDFWHLIGPNGSGKSTILSLISGDNPKGYGQDVELFGRKKGSGESVWEIKKQIGFFNTAMTDLFNKSYDLEEMILSGFFDSIGLYTEPTTLQRRIVAQWLEAIEMSHLKNKIFNRLSIGQQRVALIARAVIKHPPLLILDEPLEGLDDQNVILVTQLINMIKKETNIAILFVSHRIEPNLSPNSVLELTPSPTGSKGIIKHLF</sequence>
<dbReference type="SMART" id="SM00382">
    <property type="entry name" value="AAA"/>
    <property type="match status" value="1"/>
</dbReference>
<dbReference type="Proteomes" id="UP001261871">
    <property type="component" value="Unassembled WGS sequence"/>
</dbReference>
<evidence type="ECO:0000313" key="6">
    <source>
        <dbReference type="EMBL" id="MDR6846031.1"/>
    </source>
</evidence>
<evidence type="ECO:0000256" key="3">
    <source>
        <dbReference type="ARBA" id="ARBA00022741"/>
    </source>
</evidence>
<evidence type="ECO:0000256" key="4">
    <source>
        <dbReference type="ARBA" id="ARBA00022840"/>
    </source>
</evidence>
<dbReference type="InterPro" id="IPR003593">
    <property type="entry name" value="AAA+_ATPase"/>
</dbReference>
<evidence type="ECO:0000259" key="5">
    <source>
        <dbReference type="PROSITE" id="PS50893"/>
    </source>
</evidence>
<dbReference type="PROSITE" id="PS50893">
    <property type="entry name" value="ABC_TRANSPORTER_2"/>
    <property type="match status" value="1"/>
</dbReference>
<feature type="domain" description="ABC transporter" evidence="5">
    <location>
        <begin position="181"/>
        <end position="403"/>
    </location>
</feature>
<name>A0ABU1S4T3_9FLAO</name>
<protein>
    <submittedName>
        <fullName evidence="6">Molybdate transport system ATP-binding protein</fullName>
    </submittedName>
</protein>
<dbReference type="InterPro" id="IPR050153">
    <property type="entry name" value="Metal_Ion_Import_ABC"/>
</dbReference>
<accession>A0ABU1S4T3</accession>
<dbReference type="PANTHER" id="PTHR42734:SF17">
    <property type="entry name" value="METAL TRANSPORT SYSTEM ATP-BINDING PROTEIN TM_0124-RELATED"/>
    <property type="match status" value="1"/>
</dbReference>
<dbReference type="RefSeq" id="WP_310007871.1">
    <property type="nucleotide sequence ID" value="NZ_JAVDTX010000006.1"/>
</dbReference>
<comment type="similarity">
    <text evidence="1">Belongs to the ABC transporter superfamily.</text>
</comment>
<reference evidence="6 7" key="1">
    <citation type="submission" date="2023-07" db="EMBL/GenBank/DDBJ databases">
        <title>Sorghum-associated microbial communities from plants grown in Nebraska, USA.</title>
        <authorList>
            <person name="Schachtman D."/>
        </authorList>
    </citation>
    <scope>NUCLEOTIDE SEQUENCE [LARGE SCALE GENOMIC DNA]</scope>
    <source>
        <strain evidence="6 7">BE124</strain>
    </source>
</reference>
<keyword evidence="4 6" id="KW-0067">ATP-binding</keyword>
<evidence type="ECO:0000313" key="7">
    <source>
        <dbReference type="Proteomes" id="UP001261871"/>
    </source>
</evidence>
<comment type="caution">
    <text evidence="6">The sequence shown here is derived from an EMBL/GenBank/DDBJ whole genome shotgun (WGS) entry which is preliminary data.</text>
</comment>
<dbReference type="SUPFAM" id="SSF52540">
    <property type="entry name" value="P-loop containing nucleoside triphosphate hydrolases"/>
    <property type="match status" value="2"/>
</dbReference>
<dbReference type="InterPro" id="IPR027417">
    <property type="entry name" value="P-loop_NTPase"/>
</dbReference>
<organism evidence="6 7">
    <name type="scientific">Flavobacterium granuli</name>
    <dbReference type="NCBI Taxonomy" id="280093"/>
    <lineage>
        <taxon>Bacteria</taxon>
        <taxon>Pseudomonadati</taxon>
        <taxon>Bacteroidota</taxon>
        <taxon>Flavobacteriia</taxon>
        <taxon>Flavobacteriales</taxon>
        <taxon>Flavobacteriaceae</taxon>
        <taxon>Flavobacterium</taxon>
    </lineage>
</organism>